<gene>
    <name evidence="2" type="ORF">BDV95DRAFT_158712</name>
</gene>
<feature type="compositionally biased region" description="Low complexity" evidence="1">
    <location>
        <begin position="126"/>
        <end position="135"/>
    </location>
</feature>
<reference evidence="2 3" key="1">
    <citation type="submission" date="2020-01" db="EMBL/GenBank/DDBJ databases">
        <authorList>
            <consortium name="DOE Joint Genome Institute"/>
            <person name="Haridas S."/>
            <person name="Albert R."/>
            <person name="Binder M."/>
            <person name="Bloem J."/>
            <person name="Labutti K."/>
            <person name="Salamov A."/>
            <person name="Andreopoulos B."/>
            <person name="Baker S.E."/>
            <person name="Barry K."/>
            <person name="Bills G."/>
            <person name="Bluhm B.H."/>
            <person name="Cannon C."/>
            <person name="Castanera R."/>
            <person name="Culley D.E."/>
            <person name="Daum C."/>
            <person name="Ezra D."/>
            <person name="Gonzalez J.B."/>
            <person name="Henrissat B."/>
            <person name="Kuo A."/>
            <person name="Liang C."/>
            <person name="Lipzen A."/>
            <person name="Lutzoni F."/>
            <person name="Magnuson J."/>
            <person name="Mondo S."/>
            <person name="Nolan M."/>
            <person name="Ohm R."/>
            <person name="Pangilinan J."/>
            <person name="Park H.-J.H."/>
            <person name="Ramirez L."/>
            <person name="Alfaro M."/>
            <person name="Sun H."/>
            <person name="Tritt A."/>
            <person name="Yoshinaga Y."/>
            <person name="Zwiers L.-H.L."/>
            <person name="Turgeon B.G."/>
            <person name="Goodwin S.B."/>
            <person name="Spatafora J.W."/>
            <person name="Crous P.W."/>
            <person name="Grigoriev I.V."/>
        </authorList>
    </citation>
    <scope>NUCLEOTIDE SEQUENCE [LARGE SCALE GENOMIC DNA]</scope>
    <source>
        <strain evidence="2 3">CBS 611.86</strain>
    </source>
</reference>
<dbReference type="Proteomes" id="UP000481861">
    <property type="component" value="Unassembled WGS sequence"/>
</dbReference>
<feature type="compositionally biased region" description="Basic and acidic residues" evidence="1">
    <location>
        <begin position="113"/>
        <end position="125"/>
    </location>
</feature>
<proteinExistence type="predicted"/>
<name>A0A7C8I392_9PLEO</name>
<feature type="compositionally biased region" description="Low complexity" evidence="1">
    <location>
        <begin position="69"/>
        <end position="80"/>
    </location>
</feature>
<protein>
    <submittedName>
        <fullName evidence="2">Uncharacterized protein</fullName>
    </submittedName>
</protein>
<organism evidence="2 3">
    <name type="scientific">Massariosphaeria phaeospora</name>
    <dbReference type="NCBI Taxonomy" id="100035"/>
    <lineage>
        <taxon>Eukaryota</taxon>
        <taxon>Fungi</taxon>
        <taxon>Dikarya</taxon>
        <taxon>Ascomycota</taxon>
        <taxon>Pezizomycotina</taxon>
        <taxon>Dothideomycetes</taxon>
        <taxon>Pleosporomycetidae</taxon>
        <taxon>Pleosporales</taxon>
        <taxon>Pleosporales incertae sedis</taxon>
        <taxon>Massariosphaeria</taxon>
    </lineage>
</organism>
<evidence type="ECO:0000313" key="2">
    <source>
        <dbReference type="EMBL" id="KAF2868166.1"/>
    </source>
</evidence>
<keyword evidence="3" id="KW-1185">Reference proteome</keyword>
<evidence type="ECO:0000256" key="1">
    <source>
        <dbReference type="SAM" id="MobiDB-lite"/>
    </source>
</evidence>
<sequence>MSGLRFTGDPFRGDASRHEGAASGVLPTFPTLAASDEQTSPTQRDPPEGTNSSQQNPEGVSSPSPPIPAAAVTRPARPLSPTLPPRPPYLPPRPPTPITSAPPSTNLPIKPKGRYESPEHYERRVAAANAPPNGGNKRRASSSPEHHEAETAALLDTPFSSEPGSERGPATVVAVPEFPGISAAQKHTEAKK</sequence>
<accession>A0A7C8I392</accession>
<comment type="caution">
    <text evidence="2">The sequence shown here is derived from an EMBL/GenBank/DDBJ whole genome shotgun (WGS) entry which is preliminary data.</text>
</comment>
<evidence type="ECO:0000313" key="3">
    <source>
        <dbReference type="Proteomes" id="UP000481861"/>
    </source>
</evidence>
<feature type="compositionally biased region" description="Polar residues" evidence="1">
    <location>
        <begin position="36"/>
        <end position="59"/>
    </location>
</feature>
<feature type="compositionally biased region" description="Basic and acidic residues" evidence="1">
    <location>
        <begin position="11"/>
        <end position="20"/>
    </location>
</feature>
<feature type="compositionally biased region" description="Pro residues" evidence="1">
    <location>
        <begin position="81"/>
        <end position="97"/>
    </location>
</feature>
<dbReference type="EMBL" id="JAADJZ010000020">
    <property type="protein sequence ID" value="KAF2868166.1"/>
    <property type="molecule type" value="Genomic_DNA"/>
</dbReference>
<feature type="region of interest" description="Disordered" evidence="1">
    <location>
        <begin position="1"/>
        <end position="170"/>
    </location>
</feature>
<dbReference type="AlphaFoldDB" id="A0A7C8I392"/>